<dbReference type="AlphaFoldDB" id="A0AAD4JB16"/>
<evidence type="ECO:0000313" key="3">
    <source>
        <dbReference type="EMBL" id="KAH6829848.1"/>
    </source>
</evidence>
<keyword evidence="4" id="KW-1185">Reference proteome</keyword>
<evidence type="ECO:0000313" key="4">
    <source>
        <dbReference type="Proteomes" id="UP001190926"/>
    </source>
</evidence>
<feature type="coiled-coil region" evidence="1">
    <location>
        <begin position="171"/>
        <end position="198"/>
    </location>
</feature>
<dbReference type="PANTHER" id="PTHR36051:SF2">
    <property type="entry name" value="DYNAMIN"/>
    <property type="match status" value="1"/>
</dbReference>
<dbReference type="EMBL" id="SDAM02000103">
    <property type="protein sequence ID" value="KAH6829848.1"/>
    <property type="molecule type" value="Genomic_DNA"/>
</dbReference>
<feature type="region of interest" description="Disordered" evidence="2">
    <location>
        <begin position="106"/>
        <end position="129"/>
    </location>
</feature>
<feature type="compositionally biased region" description="Polar residues" evidence="2">
    <location>
        <begin position="106"/>
        <end position="118"/>
    </location>
</feature>
<feature type="compositionally biased region" description="Low complexity" evidence="2">
    <location>
        <begin position="119"/>
        <end position="129"/>
    </location>
</feature>
<gene>
    <name evidence="3" type="ORF">C2S53_005048</name>
</gene>
<keyword evidence="1" id="KW-0175">Coiled coil</keyword>
<name>A0AAD4JB16_PERFH</name>
<accession>A0AAD4JB16</accession>
<evidence type="ECO:0000256" key="2">
    <source>
        <dbReference type="SAM" id="MobiDB-lite"/>
    </source>
</evidence>
<sequence>MAGKFCISLYPVLYDQHGSLGAIPVLGQVMSATRGATDAFSGVQRHVNSSQVATHVMERLGIDSSSTLPVNQGMIPAASVQSGKSMVDESSYENQSINQLVKSASNRSNGAATISPKGTSATTSAATNAEYTSRTENVLNNFLKNLKEEGSSFHEQAGARPQIDNSVLQMVLKHQVLIEELMQENEKLRQILVDELKVQPSRLQSSASKFSCTECYECRRRQRKR</sequence>
<organism evidence="3 4">
    <name type="scientific">Perilla frutescens var. hirtella</name>
    <name type="common">Perilla citriodora</name>
    <name type="synonym">Perilla setoyensis</name>
    <dbReference type="NCBI Taxonomy" id="608512"/>
    <lineage>
        <taxon>Eukaryota</taxon>
        <taxon>Viridiplantae</taxon>
        <taxon>Streptophyta</taxon>
        <taxon>Embryophyta</taxon>
        <taxon>Tracheophyta</taxon>
        <taxon>Spermatophyta</taxon>
        <taxon>Magnoliopsida</taxon>
        <taxon>eudicotyledons</taxon>
        <taxon>Gunneridae</taxon>
        <taxon>Pentapetalae</taxon>
        <taxon>asterids</taxon>
        <taxon>lamiids</taxon>
        <taxon>Lamiales</taxon>
        <taxon>Lamiaceae</taxon>
        <taxon>Nepetoideae</taxon>
        <taxon>Elsholtzieae</taxon>
        <taxon>Perilla</taxon>
    </lineage>
</organism>
<proteinExistence type="predicted"/>
<comment type="caution">
    <text evidence="3">The sequence shown here is derived from an EMBL/GenBank/DDBJ whole genome shotgun (WGS) entry which is preliminary data.</text>
</comment>
<dbReference type="Proteomes" id="UP001190926">
    <property type="component" value="Unassembled WGS sequence"/>
</dbReference>
<reference evidence="3 4" key="1">
    <citation type="journal article" date="2021" name="Nat. Commun.">
        <title>Incipient diploidization of the medicinal plant Perilla within 10,000 years.</title>
        <authorList>
            <person name="Zhang Y."/>
            <person name="Shen Q."/>
            <person name="Leng L."/>
            <person name="Zhang D."/>
            <person name="Chen S."/>
            <person name="Shi Y."/>
            <person name="Ning Z."/>
            <person name="Chen S."/>
        </authorList>
    </citation>
    <scope>NUCLEOTIDE SEQUENCE [LARGE SCALE GENOMIC DNA]</scope>
    <source>
        <strain evidence="4">cv. PC099</strain>
    </source>
</reference>
<evidence type="ECO:0000256" key="1">
    <source>
        <dbReference type="SAM" id="Coils"/>
    </source>
</evidence>
<protein>
    <submittedName>
        <fullName evidence="3">Uncharacterized protein</fullName>
    </submittedName>
</protein>
<dbReference type="PANTHER" id="PTHR36051">
    <property type="entry name" value="DYNAMIN"/>
    <property type="match status" value="1"/>
</dbReference>